<proteinExistence type="predicted"/>
<dbReference type="EnsemblPlants" id="Solyc01g099525.1.1">
    <property type="protein sequence ID" value="Solyc01g099525.1.1"/>
    <property type="gene ID" value="Solyc01g099525.1"/>
</dbReference>
<accession>A0A3Q7ENI0</accession>
<protein>
    <submittedName>
        <fullName evidence="1">Uncharacterized protein</fullName>
    </submittedName>
</protein>
<dbReference type="AlphaFoldDB" id="A0A3Q7ENI0"/>
<sequence>MIIFGAINSATIQDLLNHRGVFNFWQTAMRINEIFTEESSVFTKTYHMIDDDEYKLEKALMDCTCKRIFNTFNPPKIGKDDDDNNEDVVVSCQPYGLTVSVLSPSANAVTSWVESALTMSASVSFLGLRLGLVLRTASRLFIRQLSLSNE</sequence>
<keyword evidence="2" id="KW-1185">Reference proteome</keyword>
<name>A0A3Q7ENI0_SOLLC</name>
<dbReference type="InParanoid" id="A0A3Q7ENI0"/>
<dbReference type="Gramene" id="Solyc01g099525.1.1">
    <property type="protein sequence ID" value="Solyc01g099525.1.1"/>
    <property type="gene ID" value="Solyc01g099525.1"/>
</dbReference>
<organism evidence="1">
    <name type="scientific">Solanum lycopersicum</name>
    <name type="common">Tomato</name>
    <name type="synonym">Lycopersicon esculentum</name>
    <dbReference type="NCBI Taxonomy" id="4081"/>
    <lineage>
        <taxon>Eukaryota</taxon>
        <taxon>Viridiplantae</taxon>
        <taxon>Streptophyta</taxon>
        <taxon>Embryophyta</taxon>
        <taxon>Tracheophyta</taxon>
        <taxon>Spermatophyta</taxon>
        <taxon>Magnoliopsida</taxon>
        <taxon>eudicotyledons</taxon>
        <taxon>Gunneridae</taxon>
        <taxon>Pentapetalae</taxon>
        <taxon>asterids</taxon>
        <taxon>lamiids</taxon>
        <taxon>Solanales</taxon>
        <taxon>Solanaceae</taxon>
        <taxon>Solanoideae</taxon>
        <taxon>Solaneae</taxon>
        <taxon>Solanum</taxon>
        <taxon>Solanum subgen. Lycopersicon</taxon>
    </lineage>
</organism>
<dbReference type="Proteomes" id="UP000004994">
    <property type="component" value="Chromosome 1"/>
</dbReference>
<evidence type="ECO:0000313" key="1">
    <source>
        <dbReference type="EnsemblPlants" id="Solyc01g099525.1.1"/>
    </source>
</evidence>
<reference evidence="1" key="2">
    <citation type="submission" date="2019-01" db="UniProtKB">
        <authorList>
            <consortium name="EnsemblPlants"/>
        </authorList>
    </citation>
    <scope>IDENTIFICATION</scope>
    <source>
        <strain evidence="1">cv. Heinz 1706</strain>
    </source>
</reference>
<evidence type="ECO:0000313" key="2">
    <source>
        <dbReference type="Proteomes" id="UP000004994"/>
    </source>
</evidence>
<reference evidence="1" key="1">
    <citation type="journal article" date="2012" name="Nature">
        <title>The tomato genome sequence provides insights into fleshy fruit evolution.</title>
        <authorList>
            <consortium name="Tomato Genome Consortium"/>
        </authorList>
    </citation>
    <scope>NUCLEOTIDE SEQUENCE [LARGE SCALE GENOMIC DNA]</scope>
    <source>
        <strain evidence="1">cv. Heinz 1706</strain>
    </source>
</reference>